<evidence type="ECO:0000256" key="11">
    <source>
        <dbReference type="ARBA" id="ARBA00022884"/>
    </source>
</evidence>
<sequence>MSDKISIDDFKKVEIHVGEILSAEKVEGTDKLLKLRVNFGDEERQVISGIAEFFQNPSALVGKRCAFVTNLEPRTIKGHESQAMVLATGGSEGEPLYLFESIAPPGSRAR</sequence>
<evidence type="ECO:0000256" key="16">
    <source>
        <dbReference type="PROSITE-ProRule" id="PRU00209"/>
    </source>
</evidence>
<evidence type="ECO:0000256" key="7">
    <source>
        <dbReference type="ARBA" id="ARBA00022555"/>
    </source>
</evidence>
<keyword evidence="10" id="KW-0067">ATP-binding</keyword>
<evidence type="ECO:0000313" key="18">
    <source>
        <dbReference type="EMBL" id="OGC81178.1"/>
    </source>
</evidence>
<evidence type="ECO:0000256" key="5">
    <source>
        <dbReference type="ARBA" id="ARBA00018753"/>
    </source>
</evidence>
<keyword evidence="8" id="KW-0436">Ligase</keyword>
<dbReference type="GO" id="GO:0005737">
    <property type="term" value="C:cytoplasm"/>
    <property type="evidence" value="ECO:0007669"/>
    <property type="project" value="UniProtKB-SubCell"/>
</dbReference>
<dbReference type="Gene3D" id="2.40.50.140">
    <property type="entry name" value="Nucleic acid-binding proteins"/>
    <property type="match status" value="1"/>
</dbReference>
<dbReference type="FunFam" id="2.40.50.140:FF:000042">
    <property type="entry name" value="Methionine--tRNA ligase"/>
    <property type="match status" value="1"/>
</dbReference>
<dbReference type="InterPro" id="IPR004495">
    <property type="entry name" value="Met-tRNA-synth_bsu_C"/>
</dbReference>
<keyword evidence="11 16" id="KW-0694">RNA-binding</keyword>
<evidence type="ECO:0000256" key="9">
    <source>
        <dbReference type="ARBA" id="ARBA00022741"/>
    </source>
</evidence>
<evidence type="ECO:0000256" key="3">
    <source>
        <dbReference type="ARBA" id="ARBA00011738"/>
    </source>
</evidence>
<keyword evidence="7 16" id="KW-0820">tRNA-binding</keyword>
<evidence type="ECO:0000256" key="8">
    <source>
        <dbReference type="ARBA" id="ARBA00022598"/>
    </source>
</evidence>
<evidence type="ECO:0000256" key="13">
    <source>
        <dbReference type="ARBA" id="ARBA00023146"/>
    </source>
</evidence>
<accession>A0A1F4XHU2</accession>
<gene>
    <name evidence="18" type="ORF">A2943_00830</name>
</gene>
<dbReference type="AlphaFoldDB" id="A0A1F4XHU2"/>
<evidence type="ECO:0000256" key="15">
    <source>
        <dbReference type="ARBA" id="ARBA00047364"/>
    </source>
</evidence>
<dbReference type="EC" id="6.1.1.10" evidence="4"/>
<evidence type="ECO:0000256" key="12">
    <source>
        <dbReference type="ARBA" id="ARBA00022917"/>
    </source>
</evidence>
<dbReference type="STRING" id="1797243.A2943_00830"/>
<keyword evidence="6" id="KW-0963">Cytoplasm</keyword>
<dbReference type="PROSITE" id="PS50886">
    <property type="entry name" value="TRBD"/>
    <property type="match status" value="1"/>
</dbReference>
<evidence type="ECO:0000256" key="1">
    <source>
        <dbReference type="ARBA" id="ARBA00003314"/>
    </source>
</evidence>
<evidence type="ECO:0000313" key="19">
    <source>
        <dbReference type="Proteomes" id="UP000176185"/>
    </source>
</evidence>
<evidence type="ECO:0000256" key="4">
    <source>
        <dbReference type="ARBA" id="ARBA00012838"/>
    </source>
</evidence>
<dbReference type="Proteomes" id="UP000176185">
    <property type="component" value="Unassembled WGS sequence"/>
</dbReference>
<dbReference type="GO" id="GO:0004825">
    <property type="term" value="F:methionine-tRNA ligase activity"/>
    <property type="evidence" value="ECO:0007669"/>
    <property type="project" value="UniProtKB-EC"/>
</dbReference>
<comment type="caution">
    <text evidence="18">The sequence shown here is derived from an EMBL/GenBank/DDBJ whole genome shotgun (WGS) entry which is preliminary data.</text>
</comment>
<dbReference type="CDD" id="cd02800">
    <property type="entry name" value="tRNA_bind_EcMetRS_like"/>
    <property type="match status" value="1"/>
</dbReference>
<keyword evidence="12" id="KW-0648">Protein biosynthesis</keyword>
<keyword evidence="13" id="KW-0030">Aminoacyl-tRNA synthetase</keyword>
<comment type="subunit">
    <text evidence="3">Homodimer.</text>
</comment>
<dbReference type="InterPro" id="IPR002547">
    <property type="entry name" value="tRNA-bd_dom"/>
</dbReference>
<evidence type="ECO:0000256" key="10">
    <source>
        <dbReference type="ARBA" id="ARBA00022840"/>
    </source>
</evidence>
<dbReference type="PANTHER" id="PTHR11586">
    <property type="entry name" value="TRNA-AMINOACYLATION COFACTOR ARC1 FAMILY MEMBER"/>
    <property type="match status" value="1"/>
</dbReference>
<dbReference type="EMBL" id="MEWX01000003">
    <property type="protein sequence ID" value="OGC81178.1"/>
    <property type="molecule type" value="Genomic_DNA"/>
</dbReference>
<dbReference type="PANTHER" id="PTHR11586:SF37">
    <property type="entry name" value="TRNA-BINDING DOMAIN-CONTAINING PROTEIN"/>
    <property type="match status" value="1"/>
</dbReference>
<reference evidence="18 19" key="1">
    <citation type="journal article" date="2016" name="Nat. Commun.">
        <title>Thousands of microbial genomes shed light on interconnected biogeochemical processes in an aquifer system.</title>
        <authorList>
            <person name="Anantharaman K."/>
            <person name="Brown C.T."/>
            <person name="Hug L.A."/>
            <person name="Sharon I."/>
            <person name="Castelle C.J."/>
            <person name="Probst A.J."/>
            <person name="Thomas B.C."/>
            <person name="Singh A."/>
            <person name="Wilkins M.J."/>
            <person name="Karaoz U."/>
            <person name="Brodie E.L."/>
            <person name="Williams K.H."/>
            <person name="Hubbard S.S."/>
            <person name="Banfield J.F."/>
        </authorList>
    </citation>
    <scope>NUCLEOTIDE SEQUENCE [LARGE SCALE GENOMIC DNA]</scope>
</reference>
<dbReference type="InterPro" id="IPR012340">
    <property type="entry name" value="NA-bd_OB-fold"/>
</dbReference>
<dbReference type="GO" id="GO:0000049">
    <property type="term" value="F:tRNA binding"/>
    <property type="evidence" value="ECO:0007669"/>
    <property type="project" value="UniProtKB-UniRule"/>
</dbReference>
<comment type="subcellular location">
    <subcellularLocation>
        <location evidence="2">Cytoplasm</location>
    </subcellularLocation>
</comment>
<name>A0A1F4XHU2_9BACT</name>
<dbReference type="SUPFAM" id="SSF50249">
    <property type="entry name" value="Nucleic acid-binding proteins"/>
    <property type="match status" value="1"/>
</dbReference>
<dbReference type="Pfam" id="PF01588">
    <property type="entry name" value="tRNA_bind"/>
    <property type="match status" value="1"/>
</dbReference>
<comment type="function">
    <text evidence="1">Is required not only for elongation of protein synthesis but also for the initiation of all mRNA translation through initiator tRNA(fMet) aminoacylation.</text>
</comment>
<dbReference type="GO" id="GO:0005524">
    <property type="term" value="F:ATP binding"/>
    <property type="evidence" value="ECO:0007669"/>
    <property type="project" value="UniProtKB-KW"/>
</dbReference>
<evidence type="ECO:0000256" key="6">
    <source>
        <dbReference type="ARBA" id="ARBA00022490"/>
    </source>
</evidence>
<protein>
    <recommendedName>
        <fullName evidence="5">Methionine--tRNA ligase</fullName>
        <ecNumber evidence="4">6.1.1.10</ecNumber>
    </recommendedName>
    <alternativeName>
        <fullName evidence="14">Methionyl-tRNA synthetase</fullName>
    </alternativeName>
</protein>
<organism evidence="18 19">
    <name type="scientific">Candidatus Adlerbacteria bacterium RIFCSPLOWO2_01_FULL_51_16</name>
    <dbReference type="NCBI Taxonomy" id="1797243"/>
    <lineage>
        <taxon>Bacteria</taxon>
        <taxon>Candidatus Adleribacteriota</taxon>
    </lineage>
</organism>
<proteinExistence type="predicted"/>
<evidence type="ECO:0000256" key="14">
    <source>
        <dbReference type="ARBA" id="ARBA00030904"/>
    </source>
</evidence>
<dbReference type="InterPro" id="IPR051270">
    <property type="entry name" value="Tyrosine-tRNA_ligase_regulator"/>
</dbReference>
<dbReference type="GO" id="GO:0006431">
    <property type="term" value="P:methionyl-tRNA aminoacylation"/>
    <property type="evidence" value="ECO:0007669"/>
    <property type="project" value="InterPro"/>
</dbReference>
<feature type="domain" description="TRNA-binding" evidence="17">
    <location>
        <begin position="9"/>
        <end position="110"/>
    </location>
</feature>
<evidence type="ECO:0000259" key="17">
    <source>
        <dbReference type="PROSITE" id="PS50886"/>
    </source>
</evidence>
<evidence type="ECO:0000256" key="2">
    <source>
        <dbReference type="ARBA" id="ARBA00004496"/>
    </source>
</evidence>
<keyword evidence="9" id="KW-0547">Nucleotide-binding</keyword>
<comment type="catalytic activity">
    <reaction evidence="15">
        <text>tRNA(Met) + L-methionine + ATP = L-methionyl-tRNA(Met) + AMP + diphosphate</text>
        <dbReference type="Rhea" id="RHEA:13481"/>
        <dbReference type="Rhea" id="RHEA-COMP:9667"/>
        <dbReference type="Rhea" id="RHEA-COMP:9698"/>
        <dbReference type="ChEBI" id="CHEBI:30616"/>
        <dbReference type="ChEBI" id="CHEBI:33019"/>
        <dbReference type="ChEBI" id="CHEBI:57844"/>
        <dbReference type="ChEBI" id="CHEBI:78442"/>
        <dbReference type="ChEBI" id="CHEBI:78530"/>
        <dbReference type="ChEBI" id="CHEBI:456215"/>
        <dbReference type="EC" id="6.1.1.10"/>
    </reaction>
</comment>